<proteinExistence type="inferred from homology"/>
<dbReference type="PANTHER" id="PTHR43149">
    <property type="entry name" value="ENOYL-COA HYDRATASE"/>
    <property type="match status" value="1"/>
</dbReference>
<comment type="caution">
    <text evidence="6">The sequence shown here is derived from an EMBL/GenBank/DDBJ whole genome shotgun (WGS) entry which is preliminary data.</text>
</comment>
<dbReference type="InterPro" id="IPR029045">
    <property type="entry name" value="ClpP/crotonase-like_dom_sf"/>
</dbReference>
<dbReference type="Gene3D" id="3.90.226.10">
    <property type="entry name" value="2-enoyl-CoA Hydratase, Chain A, domain 1"/>
    <property type="match status" value="1"/>
</dbReference>
<dbReference type="InterPro" id="IPR045002">
    <property type="entry name" value="Ech1-like"/>
</dbReference>
<evidence type="ECO:0000313" key="7">
    <source>
        <dbReference type="Proteomes" id="UP000308054"/>
    </source>
</evidence>
<dbReference type="Gene3D" id="1.10.12.10">
    <property type="entry name" value="Lyase 2-enoyl-coa Hydratase, Chain A, domain 2"/>
    <property type="match status" value="1"/>
</dbReference>
<dbReference type="RefSeq" id="WP_135994190.1">
    <property type="nucleotide sequence ID" value="NZ_CP071057.1"/>
</dbReference>
<dbReference type="EMBL" id="SRXW01000001">
    <property type="protein sequence ID" value="TGY89691.1"/>
    <property type="molecule type" value="Genomic_DNA"/>
</dbReference>
<evidence type="ECO:0000256" key="2">
    <source>
        <dbReference type="ARBA" id="ARBA00005254"/>
    </source>
</evidence>
<organism evidence="6 7">
    <name type="scientific">Marinicauda algicola</name>
    <dbReference type="NCBI Taxonomy" id="2029849"/>
    <lineage>
        <taxon>Bacteria</taxon>
        <taxon>Pseudomonadati</taxon>
        <taxon>Pseudomonadota</taxon>
        <taxon>Alphaproteobacteria</taxon>
        <taxon>Maricaulales</taxon>
        <taxon>Maricaulaceae</taxon>
        <taxon>Marinicauda</taxon>
    </lineage>
</organism>
<evidence type="ECO:0000256" key="1">
    <source>
        <dbReference type="ARBA" id="ARBA00005005"/>
    </source>
</evidence>
<evidence type="ECO:0000313" key="6">
    <source>
        <dbReference type="EMBL" id="TGY89691.1"/>
    </source>
</evidence>
<evidence type="ECO:0000256" key="4">
    <source>
        <dbReference type="ARBA" id="ARBA00023098"/>
    </source>
</evidence>
<dbReference type="AlphaFoldDB" id="A0A4S2H2X9"/>
<dbReference type="UniPathway" id="UPA00659"/>
<comment type="similarity">
    <text evidence="2">Belongs to the enoyl-CoA hydratase/isomerase family.</text>
</comment>
<keyword evidence="7" id="KW-1185">Reference proteome</keyword>
<keyword evidence="3" id="KW-0276">Fatty acid metabolism</keyword>
<dbReference type="SUPFAM" id="SSF52096">
    <property type="entry name" value="ClpP/crotonase"/>
    <property type="match status" value="1"/>
</dbReference>
<dbReference type="InterPro" id="IPR014748">
    <property type="entry name" value="Enoyl-CoA_hydra_C"/>
</dbReference>
<dbReference type="Pfam" id="PF00378">
    <property type="entry name" value="ECH_1"/>
    <property type="match status" value="1"/>
</dbReference>
<gene>
    <name evidence="6" type="ORF">E5163_00685</name>
</gene>
<keyword evidence="4" id="KW-0443">Lipid metabolism</keyword>
<keyword evidence="5" id="KW-0413">Isomerase</keyword>
<evidence type="ECO:0000256" key="5">
    <source>
        <dbReference type="ARBA" id="ARBA00023235"/>
    </source>
</evidence>
<sequence length="280" mass="30479">MTFESFALSSDGPIARLTLNRPDKRNTMTPAFWRELPEAVGALSDEGRTRVLILEAEGPVFTAGMDISVFTNPNALKTDTAALREAFMTAATALQDAFTAFERARFPVIAAMQGPCIGGGVDMICACDLRYATKDAWMRIEETNIAMFADVGTLQRLPKLIPEGIARELAYTGETLSPERAERLGLVNGVFEDETALQQGVMALAGKIAAKAPLAVSGTKRSFLYARDHSVADSLEHAMTLQASLWNPADIMEAFTARSEKRQGEFEALAAVKRLGERRD</sequence>
<protein>
    <submittedName>
        <fullName evidence="6">Enoyl-CoA hydratase</fullName>
    </submittedName>
</protein>
<dbReference type="InterPro" id="IPR001753">
    <property type="entry name" value="Enoyl-CoA_hydra/iso"/>
</dbReference>
<accession>A0A4S2H2X9</accession>
<dbReference type="OrthoDB" id="9795613at2"/>
<dbReference type="GO" id="GO:0006635">
    <property type="term" value="P:fatty acid beta-oxidation"/>
    <property type="evidence" value="ECO:0007669"/>
    <property type="project" value="UniProtKB-UniPathway"/>
</dbReference>
<dbReference type="GO" id="GO:0051750">
    <property type="term" value="F:delta(3,5)-delta(2,4)-dienoyl-CoA isomerase activity"/>
    <property type="evidence" value="ECO:0007669"/>
    <property type="project" value="TreeGrafter"/>
</dbReference>
<evidence type="ECO:0000256" key="3">
    <source>
        <dbReference type="ARBA" id="ARBA00022832"/>
    </source>
</evidence>
<reference evidence="6 7" key="1">
    <citation type="journal article" date="2017" name="Int. J. Syst. Evol. Microbiol.">
        <title>Marinicauda algicola sp. nov., isolated from a marine red alga Rhodosorus marinus.</title>
        <authorList>
            <person name="Jeong S.E."/>
            <person name="Jeon S.H."/>
            <person name="Chun B.H."/>
            <person name="Kim D.W."/>
            <person name="Jeon C.O."/>
        </authorList>
    </citation>
    <scope>NUCLEOTIDE SEQUENCE [LARGE SCALE GENOMIC DNA]</scope>
    <source>
        <strain evidence="6 7">JCM 31718</strain>
    </source>
</reference>
<name>A0A4S2H2X9_9PROT</name>
<dbReference type="PANTHER" id="PTHR43149:SF1">
    <property type="entry name" value="DELTA(3,5)-DELTA(2,4)-DIENOYL-COA ISOMERASE, MITOCHONDRIAL"/>
    <property type="match status" value="1"/>
</dbReference>
<dbReference type="CDD" id="cd06558">
    <property type="entry name" value="crotonase-like"/>
    <property type="match status" value="1"/>
</dbReference>
<dbReference type="Proteomes" id="UP000308054">
    <property type="component" value="Unassembled WGS sequence"/>
</dbReference>
<comment type="pathway">
    <text evidence="1">Lipid metabolism; fatty acid beta-oxidation.</text>
</comment>